<organism evidence="2 3">
    <name type="scientific">Aldrovandia affinis</name>
    <dbReference type="NCBI Taxonomy" id="143900"/>
    <lineage>
        <taxon>Eukaryota</taxon>
        <taxon>Metazoa</taxon>
        <taxon>Chordata</taxon>
        <taxon>Craniata</taxon>
        <taxon>Vertebrata</taxon>
        <taxon>Euteleostomi</taxon>
        <taxon>Actinopterygii</taxon>
        <taxon>Neopterygii</taxon>
        <taxon>Teleostei</taxon>
        <taxon>Notacanthiformes</taxon>
        <taxon>Halosauridae</taxon>
        <taxon>Aldrovandia</taxon>
    </lineage>
</organism>
<proteinExistence type="predicted"/>
<evidence type="ECO:0000256" key="1">
    <source>
        <dbReference type="SAM" id="MobiDB-lite"/>
    </source>
</evidence>
<dbReference type="Proteomes" id="UP001221898">
    <property type="component" value="Unassembled WGS sequence"/>
</dbReference>
<dbReference type="AlphaFoldDB" id="A0AAD7SKT0"/>
<protein>
    <submittedName>
        <fullName evidence="2">Uncharacterized protein</fullName>
    </submittedName>
</protein>
<gene>
    <name evidence="2" type="ORF">AAFF_G00339880</name>
</gene>
<evidence type="ECO:0000313" key="3">
    <source>
        <dbReference type="Proteomes" id="UP001221898"/>
    </source>
</evidence>
<name>A0AAD7SKT0_9TELE</name>
<sequence>MSGRACPRAAAAVSGFGPSRPVPNREESGTGGCGLGSRTREPRPHGGLKRRSVESDSLCHVSQTEGNGAGAMSRHRQEETRSVKVPGQGRTIPQFGGGALLPGPPLPLLDPELLQLLPRPLILSSAPSRLWRVMPQTDREQGFVAETRFFLSPNIASKLPNTHSTD</sequence>
<feature type="region of interest" description="Disordered" evidence="1">
    <location>
        <begin position="1"/>
        <end position="98"/>
    </location>
</feature>
<accession>A0AAD7SKT0</accession>
<keyword evidence="3" id="KW-1185">Reference proteome</keyword>
<comment type="caution">
    <text evidence="2">The sequence shown here is derived from an EMBL/GenBank/DDBJ whole genome shotgun (WGS) entry which is preliminary data.</text>
</comment>
<evidence type="ECO:0000313" key="2">
    <source>
        <dbReference type="EMBL" id="KAJ8404215.1"/>
    </source>
</evidence>
<reference evidence="2" key="1">
    <citation type="journal article" date="2023" name="Science">
        <title>Genome structures resolve the early diversification of teleost fishes.</title>
        <authorList>
            <person name="Parey E."/>
            <person name="Louis A."/>
            <person name="Montfort J."/>
            <person name="Bouchez O."/>
            <person name="Roques C."/>
            <person name="Iampietro C."/>
            <person name="Lluch J."/>
            <person name="Castinel A."/>
            <person name="Donnadieu C."/>
            <person name="Desvignes T."/>
            <person name="Floi Bucao C."/>
            <person name="Jouanno E."/>
            <person name="Wen M."/>
            <person name="Mejri S."/>
            <person name="Dirks R."/>
            <person name="Jansen H."/>
            <person name="Henkel C."/>
            <person name="Chen W.J."/>
            <person name="Zahm M."/>
            <person name="Cabau C."/>
            <person name="Klopp C."/>
            <person name="Thompson A.W."/>
            <person name="Robinson-Rechavi M."/>
            <person name="Braasch I."/>
            <person name="Lecointre G."/>
            <person name="Bobe J."/>
            <person name="Postlethwait J.H."/>
            <person name="Berthelot C."/>
            <person name="Roest Crollius H."/>
            <person name="Guiguen Y."/>
        </authorList>
    </citation>
    <scope>NUCLEOTIDE SEQUENCE</scope>
    <source>
        <strain evidence="2">NC1722</strain>
    </source>
</reference>
<dbReference type="EMBL" id="JAINUG010000054">
    <property type="protein sequence ID" value="KAJ8404215.1"/>
    <property type="molecule type" value="Genomic_DNA"/>
</dbReference>